<keyword evidence="2" id="KW-0472">Membrane</keyword>
<keyword evidence="2" id="KW-1133">Transmembrane helix</keyword>
<dbReference type="EMBL" id="LSRX01000095">
    <property type="protein sequence ID" value="OLQ09485.1"/>
    <property type="molecule type" value="Genomic_DNA"/>
</dbReference>
<keyword evidence="2" id="KW-0812">Transmembrane</keyword>
<accession>A0A1Q9EPW9</accession>
<gene>
    <name evidence="3" type="ORF">AK812_SmicGene6878</name>
</gene>
<feature type="transmembrane region" description="Helical" evidence="2">
    <location>
        <begin position="566"/>
        <end position="587"/>
    </location>
</feature>
<proteinExistence type="predicted"/>
<evidence type="ECO:0000256" key="2">
    <source>
        <dbReference type="SAM" id="Phobius"/>
    </source>
</evidence>
<name>A0A1Q9EPW9_SYMMI</name>
<dbReference type="Proteomes" id="UP000186817">
    <property type="component" value="Unassembled WGS sequence"/>
</dbReference>
<evidence type="ECO:0000313" key="4">
    <source>
        <dbReference type="Proteomes" id="UP000186817"/>
    </source>
</evidence>
<organism evidence="3 4">
    <name type="scientific">Symbiodinium microadriaticum</name>
    <name type="common">Dinoflagellate</name>
    <name type="synonym">Zooxanthella microadriatica</name>
    <dbReference type="NCBI Taxonomy" id="2951"/>
    <lineage>
        <taxon>Eukaryota</taxon>
        <taxon>Sar</taxon>
        <taxon>Alveolata</taxon>
        <taxon>Dinophyceae</taxon>
        <taxon>Suessiales</taxon>
        <taxon>Symbiodiniaceae</taxon>
        <taxon>Symbiodinium</taxon>
    </lineage>
</organism>
<comment type="caution">
    <text evidence="3">The sequence shown here is derived from an EMBL/GenBank/DDBJ whole genome shotgun (WGS) entry which is preliminary data.</text>
</comment>
<feature type="transmembrane region" description="Helical" evidence="2">
    <location>
        <begin position="232"/>
        <end position="253"/>
    </location>
</feature>
<feature type="transmembrane region" description="Helical" evidence="2">
    <location>
        <begin position="323"/>
        <end position="344"/>
    </location>
</feature>
<feature type="transmembrane region" description="Helical" evidence="2">
    <location>
        <begin position="493"/>
        <end position="511"/>
    </location>
</feature>
<feature type="compositionally biased region" description="Basic and acidic residues" evidence="1">
    <location>
        <begin position="17"/>
        <end position="28"/>
    </location>
</feature>
<reference evidence="3 4" key="1">
    <citation type="submission" date="2016-02" db="EMBL/GenBank/DDBJ databases">
        <title>Genome analysis of coral dinoflagellate symbionts highlights evolutionary adaptations to a symbiotic lifestyle.</title>
        <authorList>
            <person name="Aranda M."/>
            <person name="Li Y."/>
            <person name="Liew Y.J."/>
            <person name="Baumgarten S."/>
            <person name="Simakov O."/>
            <person name="Wilson M."/>
            <person name="Piel J."/>
            <person name="Ashoor H."/>
            <person name="Bougouffa S."/>
            <person name="Bajic V.B."/>
            <person name="Ryu T."/>
            <person name="Ravasi T."/>
            <person name="Bayer T."/>
            <person name="Micklem G."/>
            <person name="Kim H."/>
            <person name="Bhak J."/>
            <person name="Lajeunesse T.C."/>
            <person name="Voolstra C.R."/>
        </authorList>
    </citation>
    <scope>NUCLEOTIDE SEQUENCE [LARGE SCALE GENOMIC DNA]</scope>
    <source>
        <strain evidence="3 4">CCMP2467</strain>
    </source>
</reference>
<feature type="transmembrane region" description="Helical" evidence="2">
    <location>
        <begin position="299"/>
        <end position="317"/>
    </location>
</feature>
<feature type="transmembrane region" description="Helical" evidence="2">
    <location>
        <begin position="164"/>
        <end position="183"/>
    </location>
</feature>
<feature type="transmembrane region" description="Helical" evidence="2">
    <location>
        <begin position="126"/>
        <end position="144"/>
    </location>
</feature>
<feature type="region of interest" description="Disordered" evidence="1">
    <location>
        <begin position="1"/>
        <end position="35"/>
    </location>
</feature>
<feature type="transmembrane region" description="Helical" evidence="2">
    <location>
        <begin position="195"/>
        <end position="212"/>
    </location>
</feature>
<protein>
    <submittedName>
        <fullName evidence="3">Uncharacterized protein</fullName>
    </submittedName>
</protein>
<keyword evidence="4" id="KW-1185">Reference proteome</keyword>
<evidence type="ECO:0000313" key="3">
    <source>
        <dbReference type="EMBL" id="OLQ09485.1"/>
    </source>
</evidence>
<evidence type="ECO:0000256" key="1">
    <source>
        <dbReference type="SAM" id="MobiDB-lite"/>
    </source>
</evidence>
<dbReference type="AlphaFoldDB" id="A0A1Q9EPW9"/>
<dbReference type="OrthoDB" id="420014at2759"/>
<sequence length="747" mass="82120">MRTKGKVGNAFVTLGHEPIEQPAQDKRNAGNRKQVKSTCLDSVQMTSGVIAEQGCLENLPPRGHSTPFTTFGPRDHVDGDAVKACLSFFQALGLQHVFCFVCEQSFTHSDKAMSPRAPQARARRRFALLALVLALALSKIPHPLDEGVHQAVANPEVEEGEDVCISLMLLGCMGFMMATFYLVNWPDDDIQQITWEIISSTTSIFGALLMFQGCNRVVHYYFLDHVSSWHQLVVNMLHMMLWFCVLQLVLAYYSGAVGQQEAPAARRAALSRASCDIPMCSVHLECAEKHLHQIRLNTHAWAVLLGHITGFAAVNAWSSVQQAIPRAFCPAVPVAAYLGISYIYRTTARWRYERTMADGEEDEYEEIWGECVAETEDEVISLSVSFLIAQVLRLCITGELPGLSGEDPEGTWHSTANCVLLLSVGLVLGVSELARLAYARSHGKAAPSSHEETEDRSANWYQKIAAMSFGWCFHISVDWWVASSLHMDKSMKAVVSALAGTCFAFLLIFGLDKVADMNAHDAEVDCALRTIITALGMLVGISWERCFDAAVAGVAEKHVGRLPPPVMNLLLAILLAAMVLPAWKWYIHPKLHKEHHQEGEDVESDLGEATRLFGRLGDSHPIMCRAGKADVCDVAPLSCRPGQEQDDSRKTREASEHEKCIEEVSGNLKEAPVDTCMPSADEVGLEARDLQSQKPLLSSTGEVCPLGKEVYLLPDDLDDLDVVSLGMPNRLCSTPIFGKCTSTLVSI</sequence>